<dbReference type="Pfam" id="PF24578">
    <property type="entry name" value="CSPP1_C"/>
    <property type="match status" value="1"/>
</dbReference>
<reference evidence="4" key="1">
    <citation type="journal article" date="2017" name="Nat. Commun.">
        <title>The North American bullfrog draft genome provides insight into hormonal regulation of long noncoding RNA.</title>
        <authorList>
            <person name="Hammond S.A."/>
            <person name="Warren R.L."/>
            <person name="Vandervalk B.P."/>
            <person name="Kucuk E."/>
            <person name="Khan H."/>
            <person name="Gibb E.A."/>
            <person name="Pandoh P."/>
            <person name="Kirk H."/>
            <person name="Zhao Y."/>
            <person name="Jones M."/>
            <person name="Mungall A.J."/>
            <person name="Coope R."/>
            <person name="Pleasance S."/>
            <person name="Moore R.A."/>
            <person name="Holt R.A."/>
            <person name="Round J.M."/>
            <person name="Ohora S."/>
            <person name="Walle B.V."/>
            <person name="Veldhoen N."/>
            <person name="Helbing C.C."/>
            <person name="Birol I."/>
        </authorList>
    </citation>
    <scope>NUCLEOTIDE SEQUENCE [LARGE SCALE GENOMIC DNA]</scope>
</reference>
<feature type="compositionally biased region" description="Basic and acidic residues" evidence="1">
    <location>
        <begin position="366"/>
        <end position="398"/>
    </location>
</feature>
<dbReference type="GO" id="GO:0000922">
    <property type="term" value="C:spindle pole"/>
    <property type="evidence" value="ECO:0007669"/>
    <property type="project" value="InterPro"/>
</dbReference>
<dbReference type="PANTHER" id="PTHR21616:SF2">
    <property type="entry name" value="CENTROSOME AND SPINDLE POLE-ASSOCIATED PROTEIN 1"/>
    <property type="match status" value="1"/>
</dbReference>
<sequence>MFPHTDPAGIMVTQPAPGVNMSSMYPIQAHPGDHTVDRNHKAGTAKGLSLGLLPEENARQSQQVAQSYQKELEQQIREKNEKRRKERDEQERYDAKLEAEMKSYNPWGKGGGGAPLRDRKGNLITDLKRMHKENENSYQNPELQVFEDKRAVVAVDTSPADNTSSTGKIQGFAFANPPQFARGSVFTEPPTEQQVHQQESYKNFLRQQIEEKRRKEEQEKERIRLEEEREEKRLAEERAKIQREYEEEQNKKLVKEEEQRQKNEELVRLADERRKEAERKKKEEEAKQEDELKRFYEQQKAANVSQEREKFQPSRQPSPVIPALQNKLPSRTPRPPTAESEVSIKSHNEPQPRIKSPPVRRNQLRAYEEKKNVIGELSELRKQLRSEQRRLEGHLQDTDRDDESLPSKSGRRREKSSADIFDLARQRVQATVRRPSLKELENVNMHNIREFNDLKYRDTETREGVRFMYPDPPKDDKSLEIQQQALLREQQRNLNRMKRRPAMPNGFELFPEYNLRTAVLKDPAKDLLKTSLLESESAFIGENGEPYTAFPEQFPDMQALSTARERRRHQQQTVDFDNEIPSVPPLHLNQPDTFSVNSISSFNVEELHSKNEERLRRLNNLRKSTVSIEDPDDIGNADDILKHYPTKLSDRPHSVDTVATEPWMRPGTSETLKRFMAGQMNQEQATNENALTFNWQGLSTAHG</sequence>
<dbReference type="GO" id="GO:0005813">
    <property type="term" value="C:centrosome"/>
    <property type="evidence" value="ECO:0007669"/>
    <property type="project" value="InterPro"/>
</dbReference>
<dbReference type="InterPro" id="IPR026708">
    <property type="entry name" value="CSPP1"/>
</dbReference>
<accession>A0A2G9S0M6</accession>
<evidence type="ECO:0000259" key="2">
    <source>
        <dbReference type="Pfam" id="PF24578"/>
    </source>
</evidence>
<feature type="domain" description="Centrosome and spindle pole-associated protein 1 C-terminal" evidence="2">
    <location>
        <begin position="444"/>
        <end position="498"/>
    </location>
</feature>
<feature type="region of interest" description="Disordered" evidence="1">
    <location>
        <begin position="25"/>
        <end position="94"/>
    </location>
</feature>
<dbReference type="Proteomes" id="UP000228934">
    <property type="component" value="Unassembled WGS sequence"/>
</dbReference>
<evidence type="ECO:0000313" key="3">
    <source>
        <dbReference type="EMBL" id="PIO33011.1"/>
    </source>
</evidence>
<name>A0A2G9S0M6_AQUCT</name>
<feature type="region of interest" description="Disordered" evidence="1">
    <location>
        <begin position="180"/>
        <end position="418"/>
    </location>
</feature>
<dbReference type="GO" id="GO:0005874">
    <property type="term" value="C:microtubule"/>
    <property type="evidence" value="ECO:0007669"/>
    <property type="project" value="InterPro"/>
</dbReference>
<feature type="compositionally biased region" description="Polar residues" evidence="1">
    <location>
        <begin position="59"/>
        <end position="69"/>
    </location>
</feature>
<gene>
    <name evidence="3" type="ORF">AB205_0189990</name>
</gene>
<feature type="compositionally biased region" description="Polar residues" evidence="1">
    <location>
        <begin position="190"/>
        <end position="201"/>
    </location>
</feature>
<keyword evidence="4" id="KW-1185">Reference proteome</keyword>
<dbReference type="EMBL" id="KV928820">
    <property type="protein sequence ID" value="PIO33011.1"/>
    <property type="molecule type" value="Genomic_DNA"/>
</dbReference>
<dbReference type="OrthoDB" id="10044099at2759"/>
<organism evidence="3 4">
    <name type="scientific">Aquarana catesbeiana</name>
    <name type="common">American bullfrog</name>
    <name type="synonym">Rana catesbeiana</name>
    <dbReference type="NCBI Taxonomy" id="8400"/>
    <lineage>
        <taxon>Eukaryota</taxon>
        <taxon>Metazoa</taxon>
        <taxon>Chordata</taxon>
        <taxon>Craniata</taxon>
        <taxon>Vertebrata</taxon>
        <taxon>Euteleostomi</taxon>
        <taxon>Amphibia</taxon>
        <taxon>Batrachia</taxon>
        <taxon>Anura</taxon>
        <taxon>Neobatrachia</taxon>
        <taxon>Ranoidea</taxon>
        <taxon>Ranidae</taxon>
        <taxon>Aquarana</taxon>
    </lineage>
</organism>
<evidence type="ECO:0000256" key="1">
    <source>
        <dbReference type="SAM" id="MobiDB-lite"/>
    </source>
</evidence>
<feature type="compositionally biased region" description="Basic and acidic residues" evidence="1">
    <location>
        <begin position="31"/>
        <end position="40"/>
    </location>
</feature>
<dbReference type="PANTHER" id="PTHR21616">
    <property type="entry name" value="CENTROSOME SPINDLE POLE ASSOCIATED PROTEIN"/>
    <property type="match status" value="1"/>
</dbReference>
<dbReference type="InterPro" id="IPR058191">
    <property type="entry name" value="CSPP1_C"/>
</dbReference>
<evidence type="ECO:0000313" key="4">
    <source>
        <dbReference type="Proteomes" id="UP000228934"/>
    </source>
</evidence>
<proteinExistence type="predicted"/>
<feature type="compositionally biased region" description="Basic and acidic residues" evidence="1">
    <location>
        <begin position="208"/>
        <end position="297"/>
    </location>
</feature>
<dbReference type="AlphaFoldDB" id="A0A2G9S0M6"/>
<feature type="compositionally biased region" description="Basic and acidic residues" evidence="1">
    <location>
        <begin position="342"/>
        <end position="352"/>
    </location>
</feature>
<dbReference type="GO" id="GO:0032467">
    <property type="term" value="P:positive regulation of cytokinesis"/>
    <property type="evidence" value="ECO:0007669"/>
    <property type="project" value="InterPro"/>
</dbReference>
<feature type="compositionally biased region" description="Basic and acidic residues" evidence="1">
    <location>
        <begin position="70"/>
        <end position="94"/>
    </location>
</feature>
<protein>
    <recommendedName>
        <fullName evidence="2">Centrosome and spindle pole-associated protein 1 C-terminal domain-containing protein</fullName>
    </recommendedName>
</protein>